<dbReference type="InterPro" id="IPR023271">
    <property type="entry name" value="Aquaporin-like"/>
</dbReference>
<dbReference type="PANTHER" id="PTHR45665">
    <property type="entry name" value="AQUAPORIN-8"/>
    <property type="match status" value="1"/>
</dbReference>
<proteinExistence type="predicted"/>
<evidence type="ECO:0000256" key="7">
    <source>
        <dbReference type="SAM" id="Phobius"/>
    </source>
</evidence>
<dbReference type="PANTHER" id="PTHR45665:SF9">
    <property type="entry name" value="AQUAPORIN-8"/>
    <property type="match status" value="1"/>
</dbReference>
<dbReference type="EMBL" id="MN738854">
    <property type="protein sequence ID" value="QHT28263.1"/>
    <property type="molecule type" value="Genomic_DNA"/>
</dbReference>
<evidence type="ECO:0000256" key="4">
    <source>
        <dbReference type="ARBA" id="ARBA00022737"/>
    </source>
</evidence>
<reference evidence="8" key="1">
    <citation type="journal article" date="2020" name="Nature">
        <title>Giant virus diversity and host interactions through global metagenomics.</title>
        <authorList>
            <person name="Schulz F."/>
            <person name="Roux S."/>
            <person name="Paez-Espino D."/>
            <person name="Jungbluth S."/>
            <person name="Walsh D.A."/>
            <person name="Denef V.J."/>
            <person name="McMahon K.D."/>
            <person name="Konstantinidis K.T."/>
            <person name="Eloe-Fadrosh E.A."/>
            <person name="Kyrpides N.C."/>
            <person name="Woyke T."/>
        </authorList>
    </citation>
    <scope>NUCLEOTIDE SEQUENCE</scope>
    <source>
        <strain evidence="8">GVMAG-M-3300001348-25</strain>
    </source>
</reference>
<evidence type="ECO:0008006" key="9">
    <source>
        <dbReference type="Google" id="ProtNLM"/>
    </source>
</evidence>
<name>A0A6C0EIK9_9ZZZZ</name>
<dbReference type="GO" id="GO:0015250">
    <property type="term" value="F:water channel activity"/>
    <property type="evidence" value="ECO:0007669"/>
    <property type="project" value="TreeGrafter"/>
</dbReference>
<evidence type="ECO:0000256" key="3">
    <source>
        <dbReference type="ARBA" id="ARBA00022692"/>
    </source>
</evidence>
<dbReference type="Gene3D" id="1.20.1080.10">
    <property type="entry name" value="Glycerol uptake facilitator protein"/>
    <property type="match status" value="1"/>
</dbReference>
<dbReference type="GO" id="GO:0012505">
    <property type="term" value="C:endomembrane system"/>
    <property type="evidence" value="ECO:0007669"/>
    <property type="project" value="UniProtKB-SubCell"/>
</dbReference>
<dbReference type="GO" id="GO:0005737">
    <property type="term" value="C:cytoplasm"/>
    <property type="evidence" value="ECO:0007669"/>
    <property type="project" value="UniProtKB-ARBA"/>
</dbReference>
<organism evidence="8">
    <name type="scientific">viral metagenome</name>
    <dbReference type="NCBI Taxonomy" id="1070528"/>
    <lineage>
        <taxon>unclassified sequences</taxon>
        <taxon>metagenomes</taxon>
        <taxon>organismal metagenomes</taxon>
    </lineage>
</organism>
<evidence type="ECO:0000256" key="6">
    <source>
        <dbReference type="ARBA" id="ARBA00023136"/>
    </source>
</evidence>
<dbReference type="Pfam" id="PF00230">
    <property type="entry name" value="MIP"/>
    <property type="match status" value="1"/>
</dbReference>
<keyword evidence="6 7" id="KW-0472">Membrane</keyword>
<sequence length="88" mass="9423">MQKYLVEFLGTLFFLYVIMATGDAFAIGAALIIAIMIGGPISGGNFNPAVSVMMFNAGKLSKKDLIPYIVAQVAGGLAAYQLYLRIKM</sequence>
<evidence type="ECO:0000256" key="1">
    <source>
        <dbReference type="ARBA" id="ARBA00004127"/>
    </source>
</evidence>
<protein>
    <recommendedName>
        <fullName evidence="9">Major intrinsic protein</fullName>
    </recommendedName>
</protein>
<accession>A0A6C0EIK9</accession>
<dbReference type="GO" id="GO:0019755">
    <property type="term" value="P:one-carbon compound transport"/>
    <property type="evidence" value="ECO:0007669"/>
    <property type="project" value="UniProtKB-ARBA"/>
</dbReference>
<evidence type="ECO:0000256" key="5">
    <source>
        <dbReference type="ARBA" id="ARBA00022989"/>
    </source>
</evidence>
<comment type="subcellular location">
    <subcellularLocation>
        <location evidence="1">Endomembrane system</location>
        <topology evidence="1">Multi-pass membrane protein</topology>
    </subcellularLocation>
</comment>
<keyword evidence="5 7" id="KW-1133">Transmembrane helix</keyword>
<keyword evidence="3 7" id="KW-0812">Transmembrane</keyword>
<keyword evidence="2" id="KW-0813">Transport</keyword>
<feature type="transmembrane region" description="Helical" evidence="7">
    <location>
        <begin position="65"/>
        <end position="84"/>
    </location>
</feature>
<dbReference type="InterPro" id="IPR000425">
    <property type="entry name" value="MIP"/>
</dbReference>
<feature type="transmembrane region" description="Helical" evidence="7">
    <location>
        <begin position="12"/>
        <end position="37"/>
    </location>
</feature>
<dbReference type="SUPFAM" id="SSF81338">
    <property type="entry name" value="Aquaporin-like"/>
    <property type="match status" value="1"/>
</dbReference>
<evidence type="ECO:0000256" key="2">
    <source>
        <dbReference type="ARBA" id="ARBA00022448"/>
    </source>
</evidence>
<dbReference type="PRINTS" id="PR00783">
    <property type="entry name" value="MINTRINSICP"/>
</dbReference>
<dbReference type="AlphaFoldDB" id="A0A6C0EIK9"/>
<dbReference type="InterPro" id="IPR034294">
    <property type="entry name" value="Aquaporin_transptr"/>
</dbReference>
<dbReference type="GO" id="GO:0016020">
    <property type="term" value="C:membrane"/>
    <property type="evidence" value="ECO:0007669"/>
    <property type="project" value="InterPro"/>
</dbReference>
<keyword evidence="4" id="KW-0677">Repeat</keyword>
<evidence type="ECO:0000313" key="8">
    <source>
        <dbReference type="EMBL" id="QHT28263.1"/>
    </source>
</evidence>